<protein>
    <submittedName>
        <fullName evidence="2">Enhanced serine sensitivity protein SseB C-terminal domain-containing protein</fullName>
    </submittedName>
</protein>
<keyword evidence="3" id="KW-1185">Reference proteome</keyword>
<dbReference type="EMBL" id="JAFJZZ010000007">
    <property type="protein sequence ID" value="MBN7774217.1"/>
    <property type="molecule type" value="Genomic_DNA"/>
</dbReference>
<reference evidence="2" key="1">
    <citation type="submission" date="2021-02" db="EMBL/GenBank/DDBJ databases">
        <title>Abyssanaerobacter marinus gen.nov., sp., nov, anaerobic bacterium isolated from the Onnuri vent field of Indian Ocean and suggestion of Mogibacteriaceae fam. nov., and proposal of reclassification of ambiguous this family's genus member.</title>
        <authorList>
            <person name="Kim Y.J."/>
            <person name="Yang J.-A."/>
        </authorList>
    </citation>
    <scope>NUCLEOTIDE SEQUENCE</scope>
    <source>
        <strain evidence="2">DSM 2634</strain>
    </source>
</reference>
<name>A0A939DAV2_CLOAM</name>
<dbReference type="Proteomes" id="UP000664545">
    <property type="component" value="Unassembled WGS sequence"/>
</dbReference>
<proteinExistence type="predicted"/>
<dbReference type="AlphaFoldDB" id="A0A939DAV2"/>
<comment type="caution">
    <text evidence="2">The sequence shown here is derived from an EMBL/GenBank/DDBJ whole genome shotgun (WGS) entry which is preliminary data.</text>
</comment>
<evidence type="ECO:0000313" key="3">
    <source>
        <dbReference type="Proteomes" id="UP000664545"/>
    </source>
</evidence>
<evidence type="ECO:0000313" key="2">
    <source>
        <dbReference type="EMBL" id="MBN7774217.1"/>
    </source>
</evidence>
<organism evidence="2 3">
    <name type="scientific">Clostridium aminobutyricum</name>
    <dbReference type="NCBI Taxonomy" id="33953"/>
    <lineage>
        <taxon>Bacteria</taxon>
        <taxon>Bacillati</taxon>
        <taxon>Bacillota</taxon>
        <taxon>Clostridia</taxon>
        <taxon>Eubacteriales</taxon>
        <taxon>Clostridiaceae</taxon>
        <taxon>Clostridium</taxon>
    </lineage>
</organism>
<gene>
    <name evidence="2" type="ORF">JYB65_12690</name>
</gene>
<dbReference type="InterPro" id="IPR027945">
    <property type="entry name" value="SseB_C"/>
</dbReference>
<evidence type="ECO:0000259" key="1">
    <source>
        <dbReference type="Pfam" id="PF14581"/>
    </source>
</evidence>
<feature type="domain" description="SseB protein C-terminal" evidence="1">
    <location>
        <begin position="139"/>
        <end position="223"/>
    </location>
</feature>
<sequence length="244" mass="28408">MEENQTELTDLFKKLTQEKSSECESEFFKKLNETILWVPDVTEKPDNSKKTFALLIAGDGRKFIPTFLHKKSKLGRFKEEQLVEIPYNKLKYLIIDSMAEINGIVIAPFEENIVLDRKLMEIIDSQTIGMTLRRENHVGRIKLRKPDAVPNGLKDILENFFKNCLEVEFAWLMKAKGENELDEHWMLLIDFQGEKTELFPPVAEIMKPYMKPGEKFELIQKNPDFITTEMDSAKIYTRINNGVS</sequence>
<accession>A0A939DAV2</accession>
<dbReference type="Pfam" id="PF14581">
    <property type="entry name" value="SseB_C"/>
    <property type="match status" value="1"/>
</dbReference>
<dbReference type="RefSeq" id="WP_206583056.1">
    <property type="nucleotide sequence ID" value="NZ_JAFJZZ010000007.1"/>
</dbReference>